<dbReference type="Proteomes" id="UP000828390">
    <property type="component" value="Unassembled WGS sequence"/>
</dbReference>
<reference evidence="1" key="1">
    <citation type="journal article" date="2019" name="bioRxiv">
        <title>The Genome of the Zebra Mussel, Dreissena polymorpha: A Resource for Invasive Species Research.</title>
        <authorList>
            <person name="McCartney M.A."/>
            <person name="Auch B."/>
            <person name="Kono T."/>
            <person name="Mallez S."/>
            <person name="Zhang Y."/>
            <person name="Obille A."/>
            <person name="Becker A."/>
            <person name="Abrahante J.E."/>
            <person name="Garbe J."/>
            <person name="Badalamenti J.P."/>
            <person name="Herman A."/>
            <person name="Mangelson H."/>
            <person name="Liachko I."/>
            <person name="Sullivan S."/>
            <person name="Sone E.D."/>
            <person name="Koren S."/>
            <person name="Silverstein K.A.T."/>
            <person name="Beckman K.B."/>
            <person name="Gohl D.M."/>
        </authorList>
    </citation>
    <scope>NUCLEOTIDE SEQUENCE</scope>
    <source>
        <strain evidence="1">Duluth1</strain>
        <tissue evidence="1">Whole animal</tissue>
    </source>
</reference>
<evidence type="ECO:0000313" key="1">
    <source>
        <dbReference type="EMBL" id="KAH3842896.1"/>
    </source>
</evidence>
<keyword evidence="2" id="KW-1185">Reference proteome</keyword>
<dbReference type="AlphaFoldDB" id="A0A9D4QTD5"/>
<gene>
    <name evidence="1" type="ORF">DPMN_116400</name>
</gene>
<protein>
    <submittedName>
        <fullName evidence="1">Uncharacterized protein</fullName>
    </submittedName>
</protein>
<name>A0A9D4QTD5_DREPO</name>
<comment type="caution">
    <text evidence="1">The sequence shown here is derived from an EMBL/GenBank/DDBJ whole genome shotgun (WGS) entry which is preliminary data.</text>
</comment>
<reference evidence="1" key="2">
    <citation type="submission" date="2020-11" db="EMBL/GenBank/DDBJ databases">
        <authorList>
            <person name="McCartney M.A."/>
            <person name="Auch B."/>
            <person name="Kono T."/>
            <person name="Mallez S."/>
            <person name="Becker A."/>
            <person name="Gohl D.M."/>
            <person name="Silverstein K.A.T."/>
            <person name="Koren S."/>
            <person name="Bechman K.B."/>
            <person name="Herman A."/>
            <person name="Abrahante J.E."/>
            <person name="Garbe J."/>
        </authorList>
    </citation>
    <scope>NUCLEOTIDE SEQUENCE</scope>
    <source>
        <strain evidence="1">Duluth1</strain>
        <tissue evidence="1">Whole animal</tissue>
    </source>
</reference>
<accession>A0A9D4QTD5</accession>
<dbReference type="EMBL" id="JAIWYP010000004">
    <property type="protein sequence ID" value="KAH3842896.1"/>
    <property type="molecule type" value="Genomic_DNA"/>
</dbReference>
<evidence type="ECO:0000313" key="2">
    <source>
        <dbReference type="Proteomes" id="UP000828390"/>
    </source>
</evidence>
<organism evidence="1 2">
    <name type="scientific">Dreissena polymorpha</name>
    <name type="common">Zebra mussel</name>
    <name type="synonym">Mytilus polymorpha</name>
    <dbReference type="NCBI Taxonomy" id="45954"/>
    <lineage>
        <taxon>Eukaryota</taxon>
        <taxon>Metazoa</taxon>
        <taxon>Spiralia</taxon>
        <taxon>Lophotrochozoa</taxon>
        <taxon>Mollusca</taxon>
        <taxon>Bivalvia</taxon>
        <taxon>Autobranchia</taxon>
        <taxon>Heteroconchia</taxon>
        <taxon>Euheterodonta</taxon>
        <taxon>Imparidentia</taxon>
        <taxon>Neoheterodontei</taxon>
        <taxon>Myida</taxon>
        <taxon>Dreissenoidea</taxon>
        <taxon>Dreissenidae</taxon>
        <taxon>Dreissena</taxon>
    </lineage>
</organism>
<proteinExistence type="predicted"/>
<sequence length="51" mass="5936">MLPDCGLLSEDRFIPKEEDFKTLKQLWTNSLLNVEGNMFLSIQATRITNYT</sequence>